<gene>
    <name evidence="3" type="ORF">SAMN02746091_02079</name>
</gene>
<evidence type="ECO:0000256" key="2">
    <source>
        <dbReference type="HAMAP-Rule" id="MF_00489"/>
    </source>
</evidence>
<sequence>MRILVDADACPVKDIIVKVAKEYKLDVLMFMDTSHIIDDGYSKTIIVGKGRDSVDFALVNEAKQGDIVVTQDYGVAAMVLSKGTFAINQNGLIFTNQNIDSLLMQRYVNYKVRESGGRTSNPKKRTHTNNLNFEKSLRRIIEQNFVR</sequence>
<evidence type="ECO:0000256" key="1">
    <source>
        <dbReference type="ARBA" id="ARBA00008522"/>
    </source>
</evidence>
<dbReference type="PANTHER" id="PTHR35146">
    <property type="entry name" value="UPF0178 PROTEIN YAII"/>
    <property type="match status" value="1"/>
</dbReference>
<evidence type="ECO:0000313" key="3">
    <source>
        <dbReference type="EMBL" id="SHF24531.1"/>
    </source>
</evidence>
<dbReference type="InterPro" id="IPR003791">
    <property type="entry name" value="UPF0178"/>
</dbReference>
<dbReference type="EMBL" id="FQVG01000046">
    <property type="protein sequence ID" value="SHF24531.1"/>
    <property type="molecule type" value="Genomic_DNA"/>
</dbReference>
<accession>A0A1M5A2P5</accession>
<dbReference type="AlphaFoldDB" id="A0A1M5A2P5"/>
<reference evidence="4" key="1">
    <citation type="submission" date="2016-11" db="EMBL/GenBank/DDBJ databases">
        <authorList>
            <person name="Varghese N."/>
            <person name="Submissions S."/>
        </authorList>
    </citation>
    <scope>NUCLEOTIDE SEQUENCE [LARGE SCALE GENOMIC DNA]</scope>
    <source>
        <strain evidence="4">DSM 10124</strain>
    </source>
</reference>
<dbReference type="Proteomes" id="UP000184423">
    <property type="component" value="Unassembled WGS sequence"/>
</dbReference>
<organism evidence="3 4">
    <name type="scientific">Caloramator proteoclasticus DSM 10124</name>
    <dbReference type="NCBI Taxonomy" id="1121262"/>
    <lineage>
        <taxon>Bacteria</taxon>
        <taxon>Bacillati</taxon>
        <taxon>Bacillota</taxon>
        <taxon>Clostridia</taxon>
        <taxon>Eubacteriales</taxon>
        <taxon>Clostridiaceae</taxon>
        <taxon>Caloramator</taxon>
    </lineage>
</organism>
<dbReference type="HAMAP" id="MF_00489">
    <property type="entry name" value="UPF0178"/>
    <property type="match status" value="1"/>
</dbReference>
<dbReference type="RefSeq" id="WP_027308331.1">
    <property type="nucleotide sequence ID" value="NZ_FQVG01000046.1"/>
</dbReference>
<evidence type="ECO:0000313" key="4">
    <source>
        <dbReference type="Proteomes" id="UP000184423"/>
    </source>
</evidence>
<name>A0A1M5A2P5_9CLOT</name>
<dbReference type="Pfam" id="PF02639">
    <property type="entry name" value="DUF188"/>
    <property type="match status" value="1"/>
</dbReference>
<dbReference type="PANTHER" id="PTHR35146:SF1">
    <property type="entry name" value="UPF0178 PROTEIN YAII"/>
    <property type="match status" value="1"/>
</dbReference>
<keyword evidence="4" id="KW-1185">Reference proteome</keyword>
<dbReference type="NCBIfam" id="NF001095">
    <property type="entry name" value="PRK00124.1"/>
    <property type="match status" value="1"/>
</dbReference>
<protein>
    <recommendedName>
        <fullName evidence="2">UPF0178 protein SAMN02746091_02079</fullName>
    </recommendedName>
</protein>
<comment type="similarity">
    <text evidence="1 2">Belongs to the UPF0178 family.</text>
</comment>
<proteinExistence type="inferred from homology"/>